<dbReference type="Pfam" id="PF05728">
    <property type="entry name" value="UPF0227"/>
    <property type="match status" value="1"/>
</dbReference>
<accession>A0A379E080</accession>
<gene>
    <name evidence="1" type="ORF">NCTC11157_01884</name>
</gene>
<evidence type="ECO:0000313" key="1">
    <source>
        <dbReference type="EMBL" id="SUB86137.1"/>
    </source>
</evidence>
<dbReference type="Gene3D" id="3.40.50.1000">
    <property type="entry name" value="HAD superfamily/HAD-like"/>
    <property type="match status" value="1"/>
</dbReference>
<dbReference type="AlphaFoldDB" id="A0A379E080"/>
<dbReference type="SUPFAM" id="SSF53474">
    <property type="entry name" value="alpha/beta-Hydrolases"/>
    <property type="match status" value="1"/>
</dbReference>
<name>A0A379E080_9BACT</name>
<dbReference type="InterPro" id="IPR008886">
    <property type="entry name" value="UPF0227/Esterase_YqiA"/>
</dbReference>
<sequence length="343" mass="39370">MCSAFTNSIQITMENQYRKTFADLMVGKKIVYVHGFMSSGATHTAKILQEYMPDSTVIAPDLPIHPEEAMSLLRQIQADEQPDLFIGTSMGGMYTEMLYGTDRICVNPAFHMGTTISESNMLGKQVFQNPRKDGVQEIIVTKALQKEYKEITEQCFSGITEEEKSRVYGLFGDADPIVHTFDLFHEHYPQAFHFHGEHRLVEKAIFHFIMPVIRWIDDKQEGRERKTVLIDWSTLSDNYGKPKSSLFKAYEMLLNHYNVYFVAPAPTNNPTAMIEVQKWIKEVFSAPAWNHVLFANEPQLLLGDYLISTNKNDGFMGTTLQFGSDEFKTWEELIIYFERLGGQ</sequence>
<proteinExistence type="predicted"/>
<dbReference type="PANTHER" id="PTHR35602:SF3">
    <property type="entry name" value="ESTERASE YQIA"/>
    <property type="match status" value="1"/>
</dbReference>
<dbReference type="EMBL" id="UGTL01000001">
    <property type="protein sequence ID" value="SUB86137.1"/>
    <property type="molecule type" value="Genomic_DNA"/>
</dbReference>
<dbReference type="InterPro" id="IPR029058">
    <property type="entry name" value="AB_hydrolase_fold"/>
</dbReference>
<dbReference type="Gene3D" id="3.40.50.1820">
    <property type="entry name" value="alpha/beta hydrolase"/>
    <property type="match status" value="1"/>
</dbReference>
<dbReference type="Proteomes" id="UP000254072">
    <property type="component" value="Unassembled WGS sequence"/>
</dbReference>
<reference evidence="1 2" key="1">
    <citation type="submission" date="2018-06" db="EMBL/GenBank/DDBJ databases">
        <authorList>
            <consortium name="Pathogen Informatics"/>
            <person name="Doyle S."/>
        </authorList>
    </citation>
    <scope>NUCLEOTIDE SEQUENCE [LARGE SCALE GENOMIC DNA]</scope>
    <source>
        <strain evidence="1 2">NCTC11157</strain>
    </source>
</reference>
<dbReference type="PANTHER" id="PTHR35602">
    <property type="entry name" value="ESTERASE YQIA-RELATED"/>
    <property type="match status" value="1"/>
</dbReference>
<dbReference type="InterPro" id="IPR023214">
    <property type="entry name" value="HAD_sf"/>
</dbReference>
<organism evidence="1 2">
    <name type="scientific">Prevotella disiens</name>
    <dbReference type="NCBI Taxonomy" id="28130"/>
    <lineage>
        <taxon>Bacteria</taxon>
        <taxon>Pseudomonadati</taxon>
        <taxon>Bacteroidota</taxon>
        <taxon>Bacteroidia</taxon>
        <taxon>Bacteroidales</taxon>
        <taxon>Prevotellaceae</taxon>
        <taxon>Prevotella</taxon>
    </lineage>
</organism>
<evidence type="ECO:0000313" key="2">
    <source>
        <dbReference type="Proteomes" id="UP000254072"/>
    </source>
</evidence>
<protein>
    <submittedName>
        <fullName evidence="1">Esterase YqiA</fullName>
    </submittedName>
</protein>